<dbReference type="AlphaFoldDB" id="A0A6L3VK05"/>
<evidence type="ECO:0000313" key="3">
    <source>
        <dbReference type="Proteomes" id="UP000483004"/>
    </source>
</evidence>
<gene>
    <name evidence="2" type="ORF">F9B16_32080</name>
</gene>
<organism evidence="2 3">
    <name type="scientific">Actinomadura montaniterrae</name>
    <dbReference type="NCBI Taxonomy" id="1803903"/>
    <lineage>
        <taxon>Bacteria</taxon>
        <taxon>Bacillati</taxon>
        <taxon>Actinomycetota</taxon>
        <taxon>Actinomycetes</taxon>
        <taxon>Streptosporangiales</taxon>
        <taxon>Thermomonosporaceae</taxon>
        <taxon>Actinomadura</taxon>
    </lineage>
</organism>
<dbReference type="Proteomes" id="UP000483004">
    <property type="component" value="Unassembled WGS sequence"/>
</dbReference>
<sequence>MTGGSGTEGTPAPVTGTWVHAFEEDTPAAAVYRPEGRPLPPARRPRRRLEFRPDGTVTEHRPAPDDRLAERKGRWERRGPERIAVDFPGGHEAPLVMSVSRDDGDRLLVEN</sequence>
<comment type="caution">
    <text evidence="2">The sequence shown here is derived from an EMBL/GenBank/DDBJ whole genome shotgun (WGS) entry which is preliminary data.</text>
</comment>
<dbReference type="RefSeq" id="WP_151543969.1">
    <property type="nucleotide sequence ID" value="NZ_WBMR01000124.1"/>
</dbReference>
<dbReference type="EMBL" id="WBMR01000124">
    <property type="protein sequence ID" value="KAB2371438.1"/>
    <property type="molecule type" value="Genomic_DNA"/>
</dbReference>
<protein>
    <submittedName>
        <fullName evidence="2">Uncharacterized protein</fullName>
    </submittedName>
</protein>
<accession>A0A6L3VK05</accession>
<feature type="compositionally biased region" description="Basic and acidic residues" evidence="1">
    <location>
        <begin position="48"/>
        <end position="75"/>
    </location>
</feature>
<keyword evidence="3" id="KW-1185">Reference proteome</keyword>
<proteinExistence type="predicted"/>
<feature type="region of interest" description="Disordered" evidence="1">
    <location>
        <begin position="32"/>
        <end position="75"/>
    </location>
</feature>
<evidence type="ECO:0000313" key="2">
    <source>
        <dbReference type="EMBL" id="KAB2371438.1"/>
    </source>
</evidence>
<name>A0A6L3VK05_9ACTN</name>
<evidence type="ECO:0000256" key="1">
    <source>
        <dbReference type="SAM" id="MobiDB-lite"/>
    </source>
</evidence>
<reference evidence="2 3" key="1">
    <citation type="submission" date="2019-09" db="EMBL/GenBank/DDBJ databases">
        <title>Actinomadura physcomitrii sp. nov., a novel actinomycete isolated from moss [Physcomitrium sphaericum (Ludw) Fuernr].</title>
        <authorList>
            <person name="Liu C."/>
            <person name="Zhuang X."/>
        </authorList>
    </citation>
    <scope>NUCLEOTIDE SEQUENCE [LARGE SCALE GENOMIC DNA]</scope>
    <source>
        <strain evidence="2 3">CYP1-1B</strain>
    </source>
</reference>
<dbReference type="OrthoDB" id="2651079at2"/>